<sequence length="103" mass="11332">MLQIAERYSMNCDKVLENVAYARAHNTDHLKAASMIAHTRFALAVVVDSATALCGSDYTERGELAARQMHLGRFLRGLLQKSVDEFGVAVVVTKAMDVKFSLS</sequence>
<dbReference type="Gene3D" id="3.40.50.300">
    <property type="entry name" value="P-loop containing nucleotide triphosphate hydrolases"/>
    <property type="match status" value="1"/>
</dbReference>
<evidence type="ECO:0000259" key="1">
    <source>
        <dbReference type="Pfam" id="PF08423"/>
    </source>
</evidence>
<reference evidence="2" key="1">
    <citation type="submission" date="2024-02" db="EMBL/GenBank/DDBJ databases">
        <authorList>
            <consortium name="ELIXIR-Norway"/>
            <consortium name="Elixir Norway"/>
        </authorList>
    </citation>
    <scope>NUCLEOTIDE SEQUENCE</scope>
</reference>
<keyword evidence="3" id="KW-1185">Reference proteome</keyword>
<evidence type="ECO:0000313" key="3">
    <source>
        <dbReference type="Proteomes" id="UP001497444"/>
    </source>
</evidence>
<dbReference type="Proteomes" id="UP001497444">
    <property type="component" value="Chromosome 4"/>
</dbReference>
<proteinExistence type="predicted"/>
<name>A0ABP0X0F6_9BRYO</name>
<feature type="domain" description="Rad51-like C-terminal" evidence="1">
    <location>
        <begin position="2"/>
        <end position="95"/>
    </location>
</feature>
<dbReference type="SUPFAM" id="SSF52540">
    <property type="entry name" value="P-loop containing nucleoside triphosphate hydrolases"/>
    <property type="match status" value="1"/>
</dbReference>
<protein>
    <recommendedName>
        <fullName evidence="1">Rad51-like C-terminal domain-containing protein</fullName>
    </recommendedName>
</protein>
<organism evidence="2 3">
    <name type="scientific">Sphagnum jensenii</name>
    <dbReference type="NCBI Taxonomy" id="128206"/>
    <lineage>
        <taxon>Eukaryota</taxon>
        <taxon>Viridiplantae</taxon>
        <taxon>Streptophyta</taxon>
        <taxon>Embryophyta</taxon>
        <taxon>Bryophyta</taxon>
        <taxon>Sphagnophytina</taxon>
        <taxon>Sphagnopsida</taxon>
        <taxon>Sphagnales</taxon>
        <taxon>Sphagnaceae</taxon>
        <taxon>Sphagnum</taxon>
    </lineage>
</organism>
<dbReference type="Pfam" id="PF08423">
    <property type="entry name" value="Rad51"/>
    <property type="match status" value="1"/>
</dbReference>
<evidence type="ECO:0000313" key="2">
    <source>
        <dbReference type="EMBL" id="CAK9272600.1"/>
    </source>
</evidence>
<dbReference type="PANTHER" id="PTHR22942">
    <property type="entry name" value="RECA/RAD51/RADA DNA STRAND-PAIRING FAMILY MEMBER"/>
    <property type="match status" value="1"/>
</dbReference>
<gene>
    <name evidence="2" type="ORF">CSSPJE1EN1_LOCUS18078</name>
</gene>
<dbReference type="InterPro" id="IPR027417">
    <property type="entry name" value="P-loop_NTPase"/>
</dbReference>
<dbReference type="EMBL" id="OZ020099">
    <property type="protein sequence ID" value="CAK9272600.1"/>
    <property type="molecule type" value="Genomic_DNA"/>
</dbReference>
<accession>A0ABP0X0F6</accession>
<dbReference type="InterPro" id="IPR013632">
    <property type="entry name" value="Rad51_C"/>
</dbReference>
<dbReference type="PANTHER" id="PTHR22942:SF39">
    <property type="entry name" value="DNA REPAIR PROTEIN RAD51 HOMOLOG 1"/>
    <property type="match status" value="1"/>
</dbReference>